<evidence type="ECO:0000259" key="1">
    <source>
        <dbReference type="Pfam" id="PF16297"/>
    </source>
</evidence>
<reference evidence="2 3" key="1">
    <citation type="journal article" date="2011" name="Genome Biol. Evol.">
        <title>Integration of the genetic map and genome assembly of fugu facilitates insights into distinct features of genome evolution in teleosts and mammals.</title>
        <authorList>
            <person name="Kai W."/>
            <person name="Kikuchi K."/>
            <person name="Tohari S."/>
            <person name="Chew A.K."/>
            <person name="Tay A."/>
            <person name="Fujiwara A."/>
            <person name="Hosoya S."/>
            <person name="Suetake H."/>
            <person name="Naruse K."/>
            <person name="Brenner S."/>
            <person name="Suzuki Y."/>
            <person name="Venkatesh B."/>
        </authorList>
    </citation>
    <scope>NUCLEOTIDE SEQUENCE [LARGE SCALE GENOMIC DNA]</scope>
</reference>
<dbReference type="InterPro" id="IPR032549">
    <property type="entry name" value="DUF4939"/>
</dbReference>
<dbReference type="GeneTree" id="ENSGT01010000222920"/>
<keyword evidence="3" id="KW-1185">Reference proteome</keyword>
<evidence type="ECO:0000313" key="3">
    <source>
        <dbReference type="Proteomes" id="UP000005226"/>
    </source>
</evidence>
<feature type="domain" description="DUF4939" evidence="1">
    <location>
        <begin position="30"/>
        <end position="93"/>
    </location>
</feature>
<protein>
    <recommendedName>
        <fullName evidence="1">DUF4939 domain-containing protein</fullName>
    </recommendedName>
</protein>
<dbReference type="OMA" id="AKITFIM"/>
<dbReference type="InParanoid" id="A0A674PMM1"/>
<dbReference type="Ensembl" id="ENSTRUT00000067887.1">
    <property type="protein sequence ID" value="ENSTRUP00000086908.1"/>
    <property type="gene ID" value="ENSTRUG00000032775.1"/>
</dbReference>
<reference evidence="2" key="2">
    <citation type="submission" date="2025-08" db="UniProtKB">
        <authorList>
            <consortium name="Ensembl"/>
        </authorList>
    </citation>
    <scope>IDENTIFICATION</scope>
</reference>
<evidence type="ECO:0000313" key="2">
    <source>
        <dbReference type="Ensembl" id="ENSTRUP00000086908.1"/>
    </source>
</evidence>
<reference evidence="2" key="3">
    <citation type="submission" date="2025-09" db="UniProtKB">
        <authorList>
            <consortium name="Ensembl"/>
        </authorList>
    </citation>
    <scope>IDENTIFICATION</scope>
</reference>
<dbReference type="Pfam" id="PF16297">
    <property type="entry name" value="DUF4939"/>
    <property type="match status" value="1"/>
</dbReference>
<dbReference type="Proteomes" id="UP000005226">
    <property type="component" value="Chromosome 17"/>
</dbReference>
<name>A0A674PMM1_TAKRU</name>
<organism evidence="2 3">
    <name type="scientific">Takifugu rubripes</name>
    <name type="common">Japanese pufferfish</name>
    <name type="synonym">Fugu rubripes</name>
    <dbReference type="NCBI Taxonomy" id="31033"/>
    <lineage>
        <taxon>Eukaryota</taxon>
        <taxon>Metazoa</taxon>
        <taxon>Chordata</taxon>
        <taxon>Craniata</taxon>
        <taxon>Vertebrata</taxon>
        <taxon>Euteleostomi</taxon>
        <taxon>Actinopterygii</taxon>
        <taxon>Neopterygii</taxon>
        <taxon>Teleostei</taxon>
        <taxon>Neoteleostei</taxon>
        <taxon>Acanthomorphata</taxon>
        <taxon>Eupercaria</taxon>
        <taxon>Tetraodontiformes</taxon>
        <taxon>Tetradontoidea</taxon>
        <taxon>Tetraodontidae</taxon>
        <taxon>Takifugu</taxon>
    </lineage>
</organism>
<dbReference type="AlphaFoldDB" id="A0A674PMM1"/>
<accession>A0A674PMM1</accession>
<proteinExistence type="predicted"/>
<sequence length="94" mass="10302">MLTSGRVEQVPSLPASEALRVILQPAAAAPREPHIPIPERYSGEAGVCARFLLQCSLVFVLQPLTYPSDRTKITFIVNLLSGRATRWAMAVLEN</sequence>